<dbReference type="GO" id="GO:0005524">
    <property type="term" value="F:ATP binding"/>
    <property type="evidence" value="ECO:0007669"/>
    <property type="project" value="UniProtKB-UniRule"/>
</dbReference>
<evidence type="ECO:0000313" key="7">
    <source>
        <dbReference type="EMBL" id="KAJ3438502.1"/>
    </source>
</evidence>
<feature type="compositionally biased region" description="Basic and acidic residues" evidence="5">
    <location>
        <begin position="768"/>
        <end position="786"/>
    </location>
</feature>
<evidence type="ECO:0000259" key="6">
    <source>
        <dbReference type="PROSITE" id="PS50011"/>
    </source>
</evidence>
<reference evidence="7" key="1">
    <citation type="submission" date="2022-08" db="EMBL/GenBank/DDBJ databases">
        <title>Novel sulphate-reducing endosymbionts in the free-living metamonad Anaeramoeba.</title>
        <authorList>
            <person name="Jerlstrom-Hultqvist J."/>
            <person name="Cepicka I."/>
            <person name="Gallot-Lavallee L."/>
            <person name="Salas-Leiva D."/>
            <person name="Curtis B.A."/>
            <person name="Zahonova K."/>
            <person name="Pipaliya S."/>
            <person name="Dacks J."/>
            <person name="Roger A.J."/>
        </authorList>
    </citation>
    <scope>NUCLEOTIDE SEQUENCE</scope>
    <source>
        <strain evidence="7">Busselton2</strain>
    </source>
</reference>
<dbReference type="PROSITE" id="PS00107">
    <property type="entry name" value="PROTEIN_KINASE_ATP"/>
    <property type="match status" value="1"/>
</dbReference>
<evidence type="ECO:0000256" key="2">
    <source>
        <dbReference type="ARBA" id="ARBA00022741"/>
    </source>
</evidence>
<feature type="compositionally biased region" description="Basic residues" evidence="5">
    <location>
        <begin position="735"/>
        <end position="767"/>
    </location>
</feature>
<dbReference type="AlphaFoldDB" id="A0AAV7ZCP0"/>
<keyword evidence="3 4" id="KW-0067">ATP-binding</keyword>
<accession>A0AAV7ZCP0</accession>
<dbReference type="GO" id="GO:0004672">
    <property type="term" value="F:protein kinase activity"/>
    <property type="evidence" value="ECO:0007669"/>
    <property type="project" value="InterPro"/>
</dbReference>
<feature type="compositionally biased region" description="Basic residues" evidence="5">
    <location>
        <begin position="1008"/>
        <end position="1024"/>
    </location>
</feature>
<dbReference type="InterPro" id="IPR011009">
    <property type="entry name" value="Kinase-like_dom_sf"/>
</dbReference>
<feature type="compositionally biased region" description="Basic residues" evidence="5">
    <location>
        <begin position="666"/>
        <end position="679"/>
    </location>
</feature>
<dbReference type="InterPro" id="IPR051931">
    <property type="entry name" value="PAK3-like"/>
</dbReference>
<feature type="region of interest" description="Disordered" evidence="5">
    <location>
        <begin position="382"/>
        <end position="411"/>
    </location>
</feature>
<dbReference type="FunFam" id="1.10.510.10:FF:000421">
    <property type="entry name" value="Serine/threonine-protein kinase PAK 6"/>
    <property type="match status" value="1"/>
</dbReference>
<name>A0AAV7ZCP0_9EUKA</name>
<proteinExistence type="inferred from homology"/>
<evidence type="ECO:0000256" key="1">
    <source>
        <dbReference type="ARBA" id="ARBA00008874"/>
    </source>
</evidence>
<dbReference type="PROSITE" id="PS50011">
    <property type="entry name" value="PROTEIN_KINASE_DOM"/>
    <property type="match status" value="1"/>
</dbReference>
<organism evidence="7 8">
    <name type="scientific">Anaeramoeba flamelloides</name>
    <dbReference type="NCBI Taxonomy" id="1746091"/>
    <lineage>
        <taxon>Eukaryota</taxon>
        <taxon>Metamonada</taxon>
        <taxon>Anaeramoebidae</taxon>
        <taxon>Anaeramoeba</taxon>
    </lineage>
</organism>
<feature type="binding site" evidence="4">
    <location>
        <position position="55"/>
    </location>
    <ligand>
        <name>ATP</name>
        <dbReference type="ChEBI" id="CHEBI:30616"/>
    </ligand>
</feature>
<dbReference type="InterPro" id="IPR017441">
    <property type="entry name" value="Protein_kinase_ATP_BS"/>
</dbReference>
<feature type="region of interest" description="Disordered" evidence="5">
    <location>
        <begin position="553"/>
        <end position="892"/>
    </location>
</feature>
<feature type="compositionally biased region" description="Polar residues" evidence="5">
    <location>
        <begin position="622"/>
        <end position="647"/>
    </location>
</feature>
<evidence type="ECO:0000256" key="3">
    <source>
        <dbReference type="ARBA" id="ARBA00022840"/>
    </source>
</evidence>
<feature type="region of interest" description="Disordered" evidence="5">
    <location>
        <begin position="298"/>
        <end position="339"/>
    </location>
</feature>
<dbReference type="Proteomes" id="UP001146793">
    <property type="component" value="Unassembled WGS sequence"/>
</dbReference>
<feature type="compositionally biased region" description="Low complexity" evidence="5">
    <location>
        <begin position="390"/>
        <end position="402"/>
    </location>
</feature>
<dbReference type="PANTHER" id="PTHR45832:SF22">
    <property type="entry name" value="SERINE_THREONINE-PROTEIN KINASE SAMKA-RELATED"/>
    <property type="match status" value="1"/>
</dbReference>
<dbReference type="EMBL" id="JANTQA010000033">
    <property type="protein sequence ID" value="KAJ3438502.1"/>
    <property type="molecule type" value="Genomic_DNA"/>
</dbReference>
<dbReference type="PANTHER" id="PTHR45832">
    <property type="entry name" value="SERINE/THREONINE-PROTEIN KINASE SAMKA-RELATED-RELATED"/>
    <property type="match status" value="1"/>
</dbReference>
<comment type="caution">
    <text evidence="7">The sequence shown here is derived from an EMBL/GenBank/DDBJ whole genome shotgun (WGS) entry which is preliminary data.</text>
</comment>
<evidence type="ECO:0000256" key="4">
    <source>
        <dbReference type="PROSITE-ProRule" id="PRU10141"/>
    </source>
</evidence>
<gene>
    <name evidence="7" type="ORF">M0812_17691</name>
</gene>
<keyword evidence="2 4" id="KW-0547">Nucleotide-binding</keyword>
<evidence type="ECO:0000313" key="8">
    <source>
        <dbReference type="Proteomes" id="UP001146793"/>
    </source>
</evidence>
<protein>
    <submittedName>
        <fullName evidence="7">Serine/threonine-protein kinase hippo</fullName>
    </submittedName>
</protein>
<feature type="compositionally biased region" description="Basic residues" evidence="5">
    <location>
        <begin position="563"/>
        <end position="578"/>
    </location>
</feature>
<feature type="compositionally biased region" description="Basic and acidic residues" evidence="5">
    <location>
        <begin position="994"/>
        <end position="1007"/>
    </location>
</feature>
<feature type="compositionally biased region" description="Low complexity" evidence="5">
    <location>
        <begin position="324"/>
        <end position="334"/>
    </location>
</feature>
<feature type="compositionally biased region" description="Low complexity" evidence="5">
    <location>
        <begin position="723"/>
        <end position="734"/>
    </location>
</feature>
<dbReference type="Gene3D" id="1.10.510.10">
    <property type="entry name" value="Transferase(Phosphotransferase) domain 1"/>
    <property type="match status" value="1"/>
</dbReference>
<feature type="domain" description="Protein kinase" evidence="6">
    <location>
        <begin position="25"/>
        <end position="276"/>
    </location>
</feature>
<dbReference type="SMART" id="SM00220">
    <property type="entry name" value="S_TKc"/>
    <property type="match status" value="1"/>
</dbReference>
<keyword evidence="7" id="KW-0808">Transferase</keyword>
<feature type="compositionally biased region" description="Basic and acidic residues" evidence="5">
    <location>
        <begin position="649"/>
        <end position="662"/>
    </location>
</feature>
<comment type="similarity">
    <text evidence="1">Belongs to the protein kinase superfamily. STE Ser/Thr protein kinase family. STE20 subfamily.</text>
</comment>
<feature type="region of interest" description="Disordered" evidence="5">
    <location>
        <begin position="994"/>
        <end position="1054"/>
    </location>
</feature>
<dbReference type="SUPFAM" id="SSF56112">
    <property type="entry name" value="Protein kinase-like (PK-like)"/>
    <property type="match status" value="1"/>
</dbReference>
<dbReference type="Pfam" id="PF00069">
    <property type="entry name" value="Pkinase"/>
    <property type="match status" value="1"/>
</dbReference>
<evidence type="ECO:0000256" key="5">
    <source>
        <dbReference type="SAM" id="MobiDB-lite"/>
    </source>
</evidence>
<feature type="compositionally biased region" description="Basic residues" evidence="5">
    <location>
        <begin position="810"/>
        <end position="823"/>
    </location>
</feature>
<feature type="compositionally biased region" description="Basic and acidic residues" evidence="5">
    <location>
        <begin position="824"/>
        <end position="852"/>
    </location>
</feature>
<feature type="compositionally biased region" description="Basic and acidic residues" evidence="5">
    <location>
        <begin position="1025"/>
        <end position="1042"/>
    </location>
</feature>
<sequence>MTLYSQKRKKWLFSASNEGSSDQSLQIISKIGDGAYGKVYKAIYISTKEAVAVKKIPIDADLDSVIKEISIMKQCRHKHIVKYYDTYFRQNELWIVMEYCGGGSVLDLMQIGKVTLNEEQVLSVAKSILKGLRFLHSLKKIHRDIKSSNVLLTEEGFSKLADFGVSGQIGNTESKRKSVVGTPYWMAPEVIKEMGHNYKVDIWSLGITIIEMIEGKPPLNHLHPLRAIFAIPNKPAPRLKNPKKFSKGFVEFLSLCLQKDPEKRPTASQLLQLDVIKKAKTTTQTLVGLINNANRKKIEKKKLKKQLKEQSKNINKKQKKDNNQDNGNKSQSKNSNDENEILLNNYIQDSGGLIEMNNLYEDEFGDNLGTTNFKDTEIESTKEIKEEQQQSELNQSQKQNNKNQDKNKNKNKIIMVDGINSEEQLQIYKHLDIKELTELHKQTMEDQETEIIQIRMKYDRRLKVIRGALAEKVKIKKQLLLAEKKQLEKVLFNREKLSKGVRNKPMYFNNKSGAVGVNNNNDMINVHKKKEKIVNPIINHKKNVEGTRFVNKNELNSTNTKSNFHKKKKKKILNKNKLKTSMDPLKKKKQRKKEYPVPMHKKKEKKKRKPSKYKKPIIYRKQTNNIDNGQKGQKISSIKSNQEQYSMSFDREYPRKEKEIEISKGGGRKRKKKPNKKKKLNNEKFTENHISNSNKKPFKEQNIVTKEKIKSNSNHFLKKNYENKNNIKIQLKSKSNPKSKTKPKSKPKSKLKSKSKSKSKSNSKLKINKKETETKGGNEVGCEKGKTNLMKTKNKHKYLDQQKNLPQSNKKSKRGMKMKIKKKGKEEDNLEQIKKKERNNEYHKDNKNDNNKKNNQNNRQNKNKNFENLIKKKLLNEDNHSHKKKQRNNSDPDICFSVFNDYWKKNWKQVQLKIPKTPKETTYKTRDNEKEDKYGEELIRSQNQVFFGKKSDDTQILDLNTNSSKMDKGWKKNQNCKSVDKKVGRVKRVVNERCDIKNKGGRNERGKKIVKGKEKKRKKKRKNLKRGESRREKDERPKLREKSSRKKKSLKEKK</sequence>
<dbReference type="InterPro" id="IPR000719">
    <property type="entry name" value="Prot_kinase_dom"/>
</dbReference>
<feature type="compositionally biased region" description="Basic residues" evidence="5">
    <location>
        <begin position="1043"/>
        <end position="1054"/>
    </location>
</feature>
<feature type="compositionally biased region" description="Basic residues" evidence="5">
    <location>
        <begin position="599"/>
        <end position="618"/>
    </location>
</feature>
<keyword evidence="7" id="KW-0418">Kinase</keyword>